<organism evidence="2 3">
    <name type="scientific">Ilyodon furcidens</name>
    <name type="common">goldbreast splitfin</name>
    <dbReference type="NCBI Taxonomy" id="33524"/>
    <lineage>
        <taxon>Eukaryota</taxon>
        <taxon>Metazoa</taxon>
        <taxon>Chordata</taxon>
        <taxon>Craniata</taxon>
        <taxon>Vertebrata</taxon>
        <taxon>Euteleostomi</taxon>
        <taxon>Actinopterygii</taxon>
        <taxon>Neopterygii</taxon>
        <taxon>Teleostei</taxon>
        <taxon>Neoteleostei</taxon>
        <taxon>Acanthomorphata</taxon>
        <taxon>Ovalentaria</taxon>
        <taxon>Atherinomorphae</taxon>
        <taxon>Cyprinodontiformes</taxon>
        <taxon>Goodeidae</taxon>
        <taxon>Ilyodon</taxon>
    </lineage>
</organism>
<accession>A0ABV0T1T3</accession>
<proteinExistence type="predicted"/>
<protein>
    <submittedName>
        <fullName evidence="2">Uncharacterized protein</fullName>
    </submittedName>
</protein>
<comment type="caution">
    <text evidence="2">The sequence shown here is derived from an EMBL/GenBank/DDBJ whole genome shotgun (WGS) entry which is preliminary data.</text>
</comment>
<dbReference type="Proteomes" id="UP001482620">
    <property type="component" value="Unassembled WGS sequence"/>
</dbReference>
<keyword evidence="1" id="KW-0732">Signal</keyword>
<reference evidence="2 3" key="1">
    <citation type="submission" date="2021-06" db="EMBL/GenBank/DDBJ databases">
        <authorList>
            <person name="Palmer J.M."/>
        </authorList>
    </citation>
    <scope>NUCLEOTIDE SEQUENCE [LARGE SCALE GENOMIC DNA]</scope>
    <source>
        <strain evidence="3">if_2019</strain>
        <tissue evidence="2">Muscle</tissue>
    </source>
</reference>
<evidence type="ECO:0000256" key="1">
    <source>
        <dbReference type="SAM" id="SignalP"/>
    </source>
</evidence>
<keyword evidence="3" id="KW-1185">Reference proteome</keyword>
<evidence type="ECO:0000313" key="2">
    <source>
        <dbReference type="EMBL" id="MEQ2226818.1"/>
    </source>
</evidence>
<name>A0ABV0T1T3_9TELE</name>
<evidence type="ECO:0000313" key="3">
    <source>
        <dbReference type="Proteomes" id="UP001482620"/>
    </source>
</evidence>
<feature type="chain" id="PRO_5047418134" evidence="1">
    <location>
        <begin position="25"/>
        <end position="267"/>
    </location>
</feature>
<dbReference type="EMBL" id="JAHRIQ010016384">
    <property type="protein sequence ID" value="MEQ2226818.1"/>
    <property type="molecule type" value="Genomic_DNA"/>
</dbReference>
<feature type="signal peptide" evidence="1">
    <location>
        <begin position="1"/>
        <end position="24"/>
    </location>
</feature>
<gene>
    <name evidence="2" type="ORF">ILYODFUR_031235</name>
</gene>
<sequence>MARISNSLSVLLLAQSQMSGMAGAEFGNTNDAALQASGLMSRELGHQLATLVVMRRQVWLAQAPVSDDCRQTLRSLPVVPGQLFGPEAERALERSRLQVAVPPSAPTPVVGQGDLGHSSCAGSGLVAGNSDTFGQKGHRSHDSTFAGRHVLFKVFPCTKEGDSLQPVLDFRCLNRFLKVLPFRMLCTSDILQARRVILFNRFEGRIFPRSHPSRTQEVPAVCLSRKGLPVCSPAVWPVPGSTGVYKVHEGSLNPSVPVRIKAPAISR</sequence>